<dbReference type="RefSeq" id="WP_341416405.1">
    <property type="nucleotide sequence ID" value="NZ_JBBPCC010000009.1"/>
</dbReference>
<evidence type="ECO:0000259" key="2">
    <source>
        <dbReference type="Pfam" id="PF07833"/>
    </source>
</evidence>
<dbReference type="SUPFAM" id="SSF55383">
    <property type="entry name" value="Copper amine oxidase, domain N"/>
    <property type="match status" value="1"/>
</dbReference>
<organism evidence="3 4">
    <name type="scientific">Paenibacillus filicis</name>
    <dbReference type="NCBI Taxonomy" id="669464"/>
    <lineage>
        <taxon>Bacteria</taxon>
        <taxon>Bacillati</taxon>
        <taxon>Bacillota</taxon>
        <taxon>Bacilli</taxon>
        <taxon>Bacillales</taxon>
        <taxon>Paenibacillaceae</taxon>
        <taxon>Paenibacillus</taxon>
    </lineage>
</organism>
<feature type="domain" description="Copper amine oxidase-like N-terminal" evidence="2">
    <location>
        <begin position="48"/>
        <end position="138"/>
    </location>
</feature>
<keyword evidence="4" id="KW-1185">Reference proteome</keyword>
<feature type="domain" description="Copper amine oxidase-like N-terminal" evidence="2">
    <location>
        <begin position="226"/>
        <end position="331"/>
    </location>
</feature>
<name>A0ABU9DKE4_9BACL</name>
<dbReference type="EMBL" id="JBBPCC010000009">
    <property type="protein sequence ID" value="MEK8129304.1"/>
    <property type="molecule type" value="Genomic_DNA"/>
</dbReference>
<comment type="caution">
    <text evidence="3">The sequence shown here is derived from an EMBL/GenBank/DDBJ whole genome shotgun (WGS) entry which is preliminary data.</text>
</comment>
<sequence>MKQTSWRRSATALALSGMLFCGVWPAVAAGADKPAAKTKEALNMDIGVLVQGSVLVPLRDLTDVLSAKLTWEAATKSITLDKDGSTVKLTIGDHDVQVNGKGKTLETAPQILDEKTFVPLRFVTEAFGASVSWNAEKKYAEVVTKDKELYISTHPYYEWEGTGFVYEGETKNGLPHGQGQAVRGTSIYGDIWYQGAWNEGKPTGLQKNSSASEDSPPAGAQGYQIYVNGSYLQSDFAPIVRNNAVHVPLWSLLGKLKISAESVDGILRINLPQRILLIRSDSSLMTYYGRGMDEHGARLEYPPISEQDVIYVPVAFLTEYMDMKAAWGDNHRIDLTAADLSKDASWGKDAVIAKGIKQLALDTGAENIWKEYPKLWAATLPYAGHDFSGPQFHEFEPLTVISYNGAKVTLSNGKQEITYTFSSLDQLIDSFYIRDPLNDFNWSESIKSLIREGKVKIGMTREQAELAWGKPNKINEMKTVLGVSEQWVYRGLGIGNDSYLYFTNGLLETIQK</sequence>
<evidence type="ECO:0000313" key="3">
    <source>
        <dbReference type="EMBL" id="MEK8129304.1"/>
    </source>
</evidence>
<gene>
    <name evidence="3" type="ORF">WMW72_15465</name>
</gene>
<dbReference type="InterPro" id="IPR036582">
    <property type="entry name" value="Mao_N_sf"/>
</dbReference>
<accession>A0ABU9DKE4</accession>
<dbReference type="SUPFAM" id="SSF82185">
    <property type="entry name" value="Histone H3 K4-specific methyltransferase SET7/9 N-terminal domain"/>
    <property type="match status" value="1"/>
</dbReference>
<evidence type="ECO:0000256" key="1">
    <source>
        <dbReference type="SAM" id="SignalP"/>
    </source>
</evidence>
<proteinExistence type="predicted"/>
<protein>
    <submittedName>
        <fullName evidence="3">Copper amine oxidase N-terminal domain-containing protein</fullName>
    </submittedName>
</protein>
<feature type="signal peptide" evidence="1">
    <location>
        <begin position="1"/>
        <end position="28"/>
    </location>
</feature>
<dbReference type="InterPro" id="IPR012854">
    <property type="entry name" value="Cu_amine_oxidase-like_N"/>
</dbReference>
<reference evidence="3 4" key="1">
    <citation type="submission" date="2024-04" db="EMBL/GenBank/DDBJ databases">
        <title>draft genome sequnece of Paenibacillus filicis.</title>
        <authorList>
            <person name="Kim D.-U."/>
        </authorList>
    </citation>
    <scope>NUCLEOTIDE SEQUENCE [LARGE SCALE GENOMIC DNA]</scope>
    <source>
        <strain evidence="3 4">KACC14197</strain>
    </source>
</reference>
<dbReference type="Pfam" id="PF07833">
    <property type="entry name" value="Cu_amine_oxidN1"/>
    <property type="match status" value="2"/>
</dbReference>
<dbReference type="Proteomes" id="UP001469365">
    <property type="component" value="Unassembled WGS sequence"/>
</dbReference>
<feature type="chain" id="PRO_5045098553" evidence="1">
    <location>
        <begin position="29"/>
        <end position="512"/>
    </location>
</feature>
<evidence type="ECO:0000313" key="4">
    <source>
        <dbReference type="Proteomes" id="UP001469365"/>
    </source>
</evidence>
<keyword evidence="1" id="KW-0732">Signal</keyword>
<dbReference type="Gene3D" id="3.30.457.10">
    <property type="entry name" value="Copper amine oxidase-like, N-terminal domain"/>
    <property type="match status" value="1"/>
</dbReference>